<evidence type="ECO:0000256" key="2">
    <source>
        <dbReference type="SAM" id="MobiDB-lite"/>
    </source>
</evidence>
<dbReference type="SMART" id="SM00498">
    <property type="entry name" value="FH2"/>
    <property type="match status" value="1"/>
</dbReference>
<keyword evidence="6" id="KW-1185">Reference proteome</keyword>
<dbReference type="Gene3D" id="1.10.238.150">
    <property type="entry name" value="Formin, FH3 diaphanous domain"/>
    <property type="match status" value="1"/>
</dbReference>
<feature type="domain" description="FH2" evidence="4">
    <location>
        <begin position="635"/>
        <end position="1044"/>
    </location>
</feature>
<evidence type="ECO:0000313" key="5">
    <source>
        <dbReference type="EMBL" id="MED6253549.1"/>
    </source>
</evidence>
<dbReference type="PANTHER" id="PTHR45725:SF7">
    <property type="entry name" value="DISHEVELED-ASSOCIATED ACTIVATOR OF MORPHOGENESIS 2"/>
    <property type="match status" value="1"/>
</dbReference>
<comment type="caution">
    <text evidence="5">The sequence shown here is derived from an EMBL/GenBank/DDBJ whole genome shotgun (WGS) entry which is preliminary data.</text>
</comment>
<dbReference type="PANTHER" id="PTHR45725">
    <property type="entry name" value="FORMIN HOMOLOGY 2 FAMILY MEMBER"/>
    <property type="match status" value="1"/>
</dbReference>
<feature type="domain" description="GBD/FH3" evidence="3">
    <location>
        <begin position="86"/>
        <end position="462"/>
    </location>
</feature>
<dbReference type="Pfam" id="PF02181">
    <property type="entry name" value="FH2"/>
    <property type="match status" value="1"/>
</dbReference>
<evidence type="ECO:0000259" key="4">
    <source>
        <dbReference type="PROSITE" id="PS51444"/>
    </source>
</evidence>
<sequence length="1073" mass="122915">MLRFQTSCPPDSRLVILSTPPSLAPWPLPLPSWSSTTTVSYTTLATMPPRKRTRAGLGFLCCFGSSEPLEINLKDTVPLQLLEFSSPMPPAEELHARFSELVDELDLTDKNREAMFALADEKKWQIYCSKKKEQEDPNKLATSWPDYYIDRINSMAAMQTLFAFDEEEMEMRNKVVEDLKTALRTQPMRFVTRFIELDGLTCLLNFLRSMDYETSESRIHTSVIGCIKALMNNSQGRAHVLAHPQSINTISQSLRTENVKTKVAVLEILGAVCLVPDGHKKVLQAMEHYQKYSAERTRFQTLLNELDRSTGRYRDEVNLKTAIMSFINAVLNAGAGEDNLEFRLHLRYEFLMLGIQPVIDKLREHDNATLDRHLDFFEMVRNEDDSELAKRFDMTHVDTKSAGAMFELIKKKLSQTDSYPHLLSILQHCLQMPYKRGGCSLQHWQLLDRILQQIVLQDEKGEDPDVSPLDNFSVKNIIRMLVNENEVKLWREQAEKFRKDHAELLAKLERKERECETKTQEKDEMMKTLNKMKDKLQREGVELRSAREQVLDLSSRINDIAQGSSLSMPPPPPPGAPVPPPPPPMCGGFPPPPPPLPFSCPPPPPPPPPPGAPPLFGAPPPPIPSSFNSMNTMRSKSIPQPSHPLKSFNWSKLGENMINGTIWNEIDDLRAFKILDLKDIEKMFSAYQRQQDLLTNQSFKQKETGSMDDIYVSTRKVKELSVIDGRRAQNCVILLSKLKMTNEEIKRAILEMDEREELAKDMLEQLLKFIPEKSDVDLLEEHKHELERMARADRFLFEMSRIDHYQQRLQALFFKKKFAERLAETKPKVEAILNASVEVVRSKRLTQVLEVVLAFGNFMNKGQRGNAFGFKVSSLNKIVDTKSSIDRNITMLHYLITIFEKNYPDTLYIQEDLRSVPEAAKVNLSELEKEVHNIKSGLKALEAELHYQQSRMRERGDKFVAVIGDFITVAGFSFSELEDQLSEAKEKGYCLLWDPLLFIPPIGWPSQLSNRERMGLSQEETKNPMVTLSKLQHCSIERREPSRRTTVSAAIPQSSLYNGVNRQKTWQPAWTPF</sequence>
<dbReference type="SUPFAM" id="SSF48371">
    <property type="entry name" value="ARM repeat"/>
    <property type="match status" value="1"/>
</dbReference>
<protein>
    <submittedName>
        <fullName evidence="5">Dishevelled associated activator of morphogenesis 2</fullName>
    </submittedName>
</protein>
<dbReference type="InterPro" id="IPR010472">
    <property type="entry name" value="FH3_dom"/>
</dbReference>
<reference evidence="5 6" key="1">
    <citation type="submission" date="2021-07" db="EMBL/GenBank/DDBJ databases">
        <authorList>
            <person name="Palmer J.M."/>
        </authorList>
    </citation>
    <scope>NUCLEOTIDE SEQUENCE [LARGE SCALE GENOMIC DNA]</scope>
    <source>
        <strain evidence="5 6">AT_MEX2019</strain>
        <tissue evidence="5">Muscle</tissue>
    </source>
</reference>
<feature type="region of interest" description="Disordered" evidence="2">
    <location>
        <begin position="561"/>
        <end position="585"/>
    </location>
</feature>
<dbReference type="PROSITE" id="PS51444">
    <property type="entry name" value="FH2"/>
    <property type="match status" value="1"/>
</dbReference>
<evidence type="ECO:0000256" key="1">
    <source>
        <dbReference type="SAM" id="Coils"/>
    </source>
</evidence>
<dbReference type="InterPro" id="IPR011989">
    <property type="entry name" value="ARM-like"/>
</dbReference>
<evidence type="ECO:0000259" key="3">
    <source>
        <dbReference type="PROSITE" id="PS51232"/>
    </source>
</evidence>
<organism evidence="5 6">
    <name type="scientific">Ataeniobius toweri</name>
    <dbReference type="NCBI Taxonomy" id="208326"/>
    <lineage>
        <taxon>Eukaryota</taxon>
        <taxon>Metazoa</taxon>
        <taxon>Chordata</taxon>
        <taxon>Craniata</taxon>
        <taxon>Vertebrata</taxon>
        <taxon>Euteleostomi</taxon>
        <taxon>Actinopterygii</taxon>
        <taxon>Neopterygii</taxon>
        <taxon>Teleostei</taxon>
        <taxon>Neoteleostei</taxon>
        <taxon>Acanthomorphata</taxon>
        <taxon>Ovalentaria</taxon>
        <taxon>Atherinomorphae</taxon>
        <taxon>Cyprinodontiformes</taxon>
        <taxon>Goodeidae</taxon>
        <taxon>Ataeniobius</taxon>
    </lineage>
</organism>
<dbReference type="Proteomes" id="UP001345963">
    <property type="component" value="Unassembled WGS sequence"/>
</dbReference>
<dbReference type="Pfam" id="PF06367">
    <property type="entry name" value="Drf_FH3"/>
    <property type="match status" value="1"/>
</dbReference>
<dbReference type="InterPro" id="IPR051425">
    <property type="entry name" value="Formin_Homology"/>
</dbReference>
<name>A0ABU7BT97_9TELE</name>
<dbReference type="Gene3D" id="1.20.58.2220">
    <property type="entry name" value="Formin, FH2 domain"/>
    <property type="match status" value="1"/>
</dbReference>
<feature type="coiled-coil region" evidence="1">
    <location>
        <begin position="491"/>
        <end position="549"/>
    </location>
</feature>
<dbReference type="InterPro" id="IPR016024">
    <property type="entry name" value="ARM-type_fold"/>
</dbReference>
<dbReference type="EMBL" id="JAHUTI010068849">
    <property type="protein sequence ID" value="MED6253549.1"/>
    <property type="molecule type" value="Genomic_DNA"/>
</dbReference>
<dbReference type="InterPro" id="IPR010473">
    <property type="entry name" value="GTPase-bd"/>
</dbReference>
<dbReference type="InterPro" id="IPR014768">
    <property type="entry name" value="GBD/FH3_dom"/>
</dbReference>
<feature type="region of interest" description="Disordered" evidence="2">
    <location>
        <begin position="602"/>
        <end position="622"/>
    </location>
</feature>
<keyword evidence="1" id="KW-0175">Coiled coil</keyword>
<dbReference type="InterPro" id="IPR015425">
    <property type="entry name" value="FH2_Formin"/>
</dbReference>
<dbReference type="Pfam" id="PF06371">
    <property type="entry name" value="Drf_GBD"/>
    <property type="match status" value="1"/>
</dbReference>
<proteinExistence type="predicted"/>
<dbReference type="SUPFAM" id="SSF101447">
    <property type="entry name" value="Formin homology 2 domain (FH2 domain)"/>
    <property type="match status" value="1"/>
</dbReference>
<gene>
    <name evidence="5" type="primary">DAAM2_2</name>
    <name evidence="5" type="ORF">ATANTOWER_027679</name>
</gene>
<dbReference type="SMART" id="SM01140">
    <property type="entry name" value="Drf_GBD"/>
    <property type="match status" value="1"/>
</dbReference>
<feature type="compositionally biased region" description="Pro residues" evidence="2">
    <location>
        <begin position="568"/>
        <end position="585"/>
    </location>
</feature>
<feature type="coiled-coil region" evidence="1">
    <location>
        <begin position="735"/>
        <end position="765"/>
    </location>
</feature>
<dbReference type="PROSITE" id="PS51232">
    <property type="entry name" value="GBD_FH3"/>
    <property type="match status" value="1"/>
</dbReference>
<accession>A0ABU7BT97</accession>
<dbReference type="Gene3D" id="1.25.10.10">
    <property type="entry name" value="Leucine-rich Repeat Variant"/>
    <property type="match status" value="1"/>
</dbReference>
<dbReference type="SMART" id="SM01139">
    <property type="entry name" value="Drf_FH3"/>
    <property type="match status" value="1"/>
</dbReference>
<evidence type="ECO:0000313" key="6">
    <source>
        <dbReference type="Proteomes" id="UP001345963"/>
    </source>
</evidence>
<dbReference type="InterPro" id="IPR042201">
    <property type="entry name" value="FH2_Formin_sf"/>
</dbReference>